<dbReference type="HOGENOM" id="CLU_1308875_0_0_12"/>
<reference evidence="2 3" key="1">
    <citation type="submission" date="2011-10" db="EMBL/GenBank/DDBJ databases">
        <title>The Improved High-Quality Draft genome of Leptonema illini DSM 21528.</title>
        <authorList>
            <consortium name="US DOE Joint Genome Institute (JGI-PGF)"/>
            <person name="Lucas S."/>
            <person name="Copeland A."/>
            <person name="Lapidus A."/>
            <person name="Glavina del Rio T."/>
            <person name="Dalin E."/>
            <person name="Tice H."/>
            <person name="Bruce D."/>
            <person name="Goodwin L."/>
            <person name="Pitluck S."/>
            <person name="Peters L."/>
            <person name="Mikhailova N."/>
            <person name="Held B."/>
            <person name="Kyrpides N."/>
            <person name="Mavromatis K."/>
            <person name="Ivanova N."/>
            <person name="Markowitz V."/>
            <person name="Cheng J.-F."/>
            <person name="Hugenholtz P."/>
            <person name="Woyke T."/>
            <person name="Wu D."/>
            <person name="Gronow S."/>
            <person name="Wellnitz S."/>
            <person name="Brambilla E.-M."/>
            <person name="Klenk H.-P."/>
            <person name="Eisen J.A."/>
        </authorList>
    </citation>
    <scope>NUCLEOTIDE SEQUENCE [LARGE SCALE GENOMIC DNA]</scope>
    <source>
        <strain evidence="2 3">DSM 21528</strain>
    </source>
</reference>
<protein>
    <submittedName>
        <fullName evidence="2">Uncharacterized protein</fullName>
    </submittedName>
</protein>
<accession>H2CEN3</accession>
<feature type="transmembrane region" description="Helical" evidence="1">
    <location>
        <begin position="6"/>
        <end position="27"/>
    </location>
</feature>
<name>H2CEN3_9LEPT</name>
<keyword evidence="1" id="KW-1133">Transmembrane helix</keyword>
<keyword evidence="1" id="KW-0472">Membrane</keyword>
<proteinExistence type="predicted"/>
<evidence type="ECO:0000313" key="3">
    <source>
        <dbReference type="Proteomes" id="UP000005737"/>
    </source>
</evidence>
<dbReference type="STRING" id="183.GCA_002009735_03148"/>
<dbReference type="AlphaFoldDB" id="H2CEN3"/>
<evidence type="ECO:0000256" key="1">
    <source>
        <dbReference type="SAM" id="Phobius"/>
    </source>
</evidence>
<evidence type="ECO:0000313" key="2">
    <source>
        <dbReference type="EMBL" id="EHQ06645.1"/>
    </source>
</evidence>
<organism evidence="2 3">
    <name type="scientific">Leptonema illini DSM 21528</name>
    <dbReference type="NCBI Taxonomy" id="929563"/>
    <lineage>
        <taxon>Bacteria</taxon>
        <taxon>Pseudomonadati</taxon>
        <taxon>Spirochaetota</taxon>
        <taxon>Spirochaetia</taxon>
        <taxon>Leptospirales</taxon>
        <taxon>Leptospiraceae</taxon>
        <taxon>Leptonema</taxon>
    </lineage>
</organism>
<keyword evidence="1" id="KW-0812">Transmembrane</keyword>
<keyword evidence="3" id="KW-1185">Reference proteome</keyword>
<sequence length="210" mass="22941">MLKTDMYILGFILIFAGLALMLYYFVLRFAATVSTTSVVPDASPAGPVVPAASTVTVTAQPVPEPAFFSEKAAPIASQPRIEPSSRRASESMNRKAVSVIDPAPEKELYATGYLYTDTAGKTALLEHPERVEGELTASMKRLGPATLRFRRDSYYFDHGDGLLVIPEGKMREVRFSDGGTVFVPGSSDLPLVYFFTVDTQAIREFLSSRS</sequence>
<dbReference type="RefSeq" id="WP_002772310.1">
    <property type="nucleotide sequence ID" value="NZ_JH597773.1"/>
</dbReference>
<dbReference type="EMBL" id="JH597773">
    <property type="protein sequence ID" value="EHQ06645.1"/>
    <property type="molecule type" value="Genomic_DNA"/>
</dbReference>
<dbReference type="Proteomes" id="UP000005737">
    <property type="component" value="Unassembled WGS sequence"/>
</dbReference>
<gene>
    <name evidence="2" type="ORF">Lepil_1964</name>
</gene>